<protein>
    <submittedName>
        <fullName evidence="2">DDE_Tnp_1_7 domain-containing protein</fullName>
    </submittedName>
</protein>
<keyword evidence="1" id="KW-1185">Reference proteome</keyword>
<evidence type="ECO:0000313" key="1">
    <source>
        <dbReference type="Proteomes" id="UP000095283"/>
    </source>
</evidence>
<sequence>MPGSAEPLEEDVGVLKSGVVIAGFAPIKSKKTYYAVLCERALELHESEKSYRKRKPARHLIDLSIAFNIHNDHVSIYTDYQKVECAWDVEIVTTPKLKKPVRCEETLQNMCSRQPGLAGPKRLFYYFLNVKQYSKLFVQVALDIHNKLNMIIERESEKKKKMNNG</sequence>
<evidence type="ECO:0000313" key="2">
    <source>
        <dbReference type="WBParaSite" id="Hba_07096"/>
    </source>
</evidence>
<proteinExistence type="predicted"/>
<dbReference type="WBParaSite" id="Hba_07096">
    <property type="protein sequence ID" value="Hba_07096"/>
    <property type="gene ID" value="Hba_07096"/>
</dbReference>
<dbReference type="Proteomes" id="UP000095283">
    <property type="component" value="Unplaced"/>
</dbReference>
<organism evidence="1 2">
    <name type="scientific">Heterorhabditis bacteriophora</name>
    <name type="common">Entomopathogenic nematode worm</name>
    <dbReference type="NCBI Taxonomy" id="37862"/>
    <lineage>
        <taxon>Eukaryota</taxon>
        <taxon>Metazoa</taxon>
        <taxon>Ecdysozoa</taxon>
        <taxon>Nematoda</taxon>
        <taxon>Chromadorea</taxon>
        <taxon>Rhabditida</taxon>
        <taxon>Rhabditina</taxon>
        <taxon>Rhabditomorpha</taxon>
        <taxon>Strongyloidea</taxon>
        <taxon>Heterorhabditidae</taxon>
        <taxon>Heterorhabditis</taxon>
    </lineage>
</organism>
<reference evidence="2" key="1">
    <citation type="submission" date="2016-11" db="UniProtKB">
        <authorList>
            <consortium name="WormBaseParasite"/>
        </authorList>
    </citation>
    <scope>IDENTIFICATION</scope>
</reference>
<name>A0A1I7WPL9_HETBA</name>
<dbReference type="AlphaFoldDB" id="A0A1I7WPL9"/>
<accession>A0A1I7WPL9</accession>